<reference evidence="1 2" key="1">
    <citation type="journal article" date="2018" name="IMA Fungus">
        <title>IMA Genome-F 9: Draft genome sequence of Annulohypoxylon stygium, Aspergillus mulundensis, Berkeleyomyces basicola (syn. Thielaviopsis basicola), Ceratocystis smalleyi, two Cercospora beticola strains, Coleophoma cylindrospora, Fusarium fracticaudum, Phialophora cf. hyalina, and Morchella septimelata.</title>
        <authorList>
            <person name="Wingfield B.D."/>
            <person name="Bills G.F."/>
            <person name="Dong Y."/>
            <person name="Huang W."/>
            <person name="Nel W.J."/>
            <person name="Swalarsk-Parry B.S."/>
            <person name="Vaghefi N."/>
            <person name="Wilken P.M."/>
            <person name="An Z."/>
            <person name="de Beer Z.W."/>
            <person name="De Vos L."/>
            <person name="Chen L."/>
            <person name="Duong T.A."/>
            <person name="Gao Y."/>
            <person name="Hammerbacher A."/>
            <person name="Kikkert J.R."/>
            <person name="Li Y."/>
            <person name="Li H."/>
            <person name="Li K."/>
            <person name="Li Q."/>
            <person name="Liu X."/>
            <person name="Ma X."/>
            <person name="Naidoo K."/>
            <person name="Pethybridge S.J."/>
            <person name="Sun J."/>
            <person name="Steenkamp E.T."/>
            <person name="van der Nest M.A."/>
            <person name="van Wyk S."/>
            <person name="Wingfield M.J."/>
            <person name="Xiong C."/>
            <person name="Yue Q."/>
            <person name="Zhang X."/>
        </authorList>
    </citation>
    <scope>NUCLEOTIDE SEQUENCE [LARGE SCALE GENOMIC DNA]</scope>
    <source>
        <strain evidence="1 2">DSM 5745</strain>
    </source>
</reference>
<dbReference type="GeneID" id="38114295"/>
<proteinExistence type="predicted"/>
<dbReference type="EMBL" id="PVWQ01000004">
    <property type="protein sequence ID" value="RDW83599.1"/>
    <property type="molecule type" value="Genomic_DNA"/>
</dbReference>
<dbReference type="Proteomes" id="UP000256690">
    <property type="component" value="Unassembled WGS sequence"/>
</dbReference>
<name>A0A3D8SB57_9EURO</name>
<dbReference type="RefSeq" id="XP_026604937.1">
    <property type="nucleotide sequence ID" value="XM_026745941.1"/>
</dbReference>
<evidence type="ECO:0000313" key="1">
    <source>
        <dbReference type="EMBL" id="RDW83599.1"/>
    </source>
</evidence>
<gene>
    <name evidence="1" type="ORF">DSM5745_03925</name>
</gene>
<evidence type="ECO:0000313" key="2">
    <source>
        <dbReference type="Proteomes" id="UP000256690"/>
    </source>
</evidence>
<dbReference type="OrthoDB" id="4424523at2759"/>
<dbReference type="AlphaFoldDB" id="A0A3D8SB57"/>
<accession>A0A3D8SB57</accession>
<organism evidence="1 2">
    <name type="scientific">Aspergillus mulundensis</name>
    <dbReference type="NCBI Taxonomy" id="1810919"/>
    <lineage>
        <taxon>Eukaryota</taxon>
        <taxon>Fungi</taxon>
        <taxon>Dikarya</taxon>
        <taxon>Ascomycota</taxon>
        <taxon>Pezizomycotina</taxon>
        <taxon>Eurotiomycetes</taxon>
        <taxon>Eurotiomycetidae</taxon>
        <taxon>Eurotiales</taxon>
        <taxon>Aspergillaceae</taxon>
        <taxon>Aspergillus</taxon>
        <taxon>Aspergillus subgen. Nidulantes</taxon>
    </lineage>
</organism>
<keyword evidence="2" id="KW-1185">Reference proteome</keyword>
<protein>
    <submittedName>
        <fullName evidence="1">Uncharacterized protein</fullName>
    </submittedName>
</protein>
<dbReference type="STRING" id="1810919.A0A3D8SB57"/>
<comment type="caution">
    <text evidence="1">The sequence shown here is derived from an EMBL/GenBank/DDBJ whole genome shotgun (WGS) entry which is preliminary data.</text>
</comment>
<sequence>MTTVLKSCFWPHALSHAHSHRYLITYTLKRRAAATFSTNADPNIIPPWMRPLRDIDETLLEPVALKKGAARWGFALFRCNYDDKYTSNWKRMVGLLDETVRRSLELEEPDRLDLLPTHQLSIIEDPVRLDGASSHVVRDAFTQWTEKELARILEHPMPTKRTDGMQDIMGPRFNFCIFVDDICLESLDETPGRPVVKMLIRDWEKPADPMDVLGPYKDPIYRLCDDHGYEDGVSDDPGEDVGWMYIQVCNYVEYFNRFVLTPNWDVWYRRPPGLENWGSRVMLPGGWRKKA</sequence>